<dbReference type="InterPro" id="IPR003761">
    <property type="entry name" value="Exonuc_VII_S"/>
</dbReference>
<comment type="function">
    <text evidence="6">Bidirectionally degrades single-stranded DNA into large acid-insoluble oligonucleotides, which are then degraded further into small acid-soluble oligonucleotides.</text>
</comment>
<gene>
    <name evidence="6 7" type="primary">xseB</name>
    <name evidence="7" type="ORF">JF922_14050</name>
</gene>
<evidence type="ECO:0000313" key="7">
    <source>
        <dbReference type="EMBL" id="MBJ7599181.1"/>
    </source>
</evidence>
<dbReference type="RefSeq" id="WP_338202655.1">
    <property type="nucleotide sequence ID" value="NZ_JAEKNR010000142.1"/>
</dbReference>
<dbReference type="EC" id="3.1.11.6" evidence="6"/>
<accession>A0A934N845</accession>
<dbReference type="AlphaFoldDB" id="A0A934N845"/>
<proteinExistence type="inferred from homology"/>
<dbReference type="InterPro" id="IPR037004">
    <property type="entry name" value="Exonuc_VII_ssu_sf"/>
</dbReference>
<dbReference type="GO" id="GO:0009318">
    <property type="term" value="C:exodeoxyribonuclease VII complex"/>
    <property type="evidence" value="ECO:0007669"/>
    <property type="project" value="UniProtKB-UniRule"/>
</dbReference>
<dbReference type="GO" id="GO:0006308">
    <property type="term" value="P:DNA catabolic process"/>
    <property type="evidence" value="ECO:0007669"/>
    <property type="project" value="UniProtKB-UniRule"/>
</dbReference>
<evidence type="ECO:0000256" key="3">
    <source>
        <dbReference type="ARBA" id="ARBA00022722"/>
    </source>
</evidence>
<evidence type="ECO:0000256" key="2">
    <source>
        <dbReference type="ARBA" id="ARBA00022490"/>
    </source>
</evidence>
<comment type="subunit">
    <text evidence="6">Heterooligomer composed of large and small subunits.</text>
</comment>
<keyword evidence="5 6" id="KW-0269">Exonuclease</keyword>
<dbReference type="GO" id="GO:0008855">
    <property type="term" value="F:exodeoxyribonuclease VII activity"/>
    <property type="evidence" value="ECO:0007669"/>
    <property type="project" value="UniProtKB-UniRule"/>
</dbReference>
<comment type="catalytic activity">
    <reaction evidence="6">
        <text>Exonucleolytic cleavage in either 5'- to 3'- or 3'- to 5'-direction to yield nucleoside 5'-phosphates.</text>
        <dbReference type="EC" id="3.1.11.6"/>
    </reaction>
</comment>
<evidence type="ECO:0000256" key="1">
    <source>
        <dbReference type="ARBA" id="ARBA00009998"/>
    </source>
</evidence>
<dbReference type="Pfam" id="PF02609">
    <property type="entry name" value="Exonuc_VII_S"/>
    <property type="match status" value="1"/>
</dbReference>
<comment type="similarity">
    <text evidence="1 6">Belongs to the XseB family.</text>
</comment>
<keyword evidence="8" id="KW-1185">Reference proteome</keyword>
<dbReference type="Gene3D" id="1.10.287.1040">
    <property type="entry name" value="Exonuclease VII, small subunit"/>
    <property type="match status" value="1"/>
</dbReference>
<name>A0A934N845_9BACT</name>
<evidence type="ECO:0000256" key="5">
    <source>
        <dbReference type="ARBA" id="ARBA00022839"/>
    </source>
</evidence>
<reference evidence="7" key="1">
    <citation type="submission" date="2020-10" db="EMBL/GenBank/DDBJ databases">
        <title>Ca. Dormibacterota MAGs.</title>
        <authorList>
            <person name="Montgomery K."/>
        </authorList>
    </citation>
    <scope>NUCLEOTIDE SEQUENCE [LARGE SCALE GENOMIC DNA]</scope>
    <source>
        <strain evidence="7">SC8812_S17_10</strain>
    </source>
</reference>
<evidence type="ECO:0000256" key="4">
    <source>
        <dbReference type="ARBA" id="ARBA00022801"/>
    </source>
</evidence>
<evidence type="ECO:0000256" key="6">
    <source>
        <dbReference type="HAMAP-Rule" id="MF_00337"/>
    </source>
</evidence>
<organism evidence="7 8">
    <name type="scientific">Candidatus Nephthysia bennettiae</name>
    <dbReference type="NCBI Taxonomy" id="3127016"/>
    <lineage>
        <taxon>Bacteria</taxon>
        <taxon>Bacillati</taxon>
        <taxon>Candidatus Dormiibacterota</taxon>
        <taxon>Candidatus Dormibacteria</taxon>
        <taxon>Candidatus Dormibacterales</taxon>
        <taxon>Candidatus Dormibacteraceae</taxon>
        <taxon>Candidatus Nephthysia</taxon>
    </lineage>
</organism>
<keyword evidence="2 6" id="KW-0963">Cytoplasm</keyword>
<keyword evidence="3 6" id="KW-0540">Nuclease</keyword>
<evidence type="ECO:0000313" key="8">
    <source>
        <dbReference type="Proteomes" id="UP000612893"/>
    </source>
</evidence>
<dbReference type="GO" id="GO:0005737">
    <property type="term" value="C:cytoplasm"/>
    <property type="evidence" value="ECO:0007669"/>
    <property type="project" value="UniProtKB-SubCell"/>
</dbReference>
<dbReference type="Proteomes" id="UP000612893">
    <property type="component" value="Unassembled WGS sequence"/>
</dbReference>
<sequence>MSQELTYERALELLDQKLKALEDGDLSLDEALTAVDEARSYLRVCHDRLEEAKKRIEVRPETRVEARPEAREDTGTLL</sequence>
<keyword evidence="4 6" id="KW-0378">Hydrolase</keyword>
<dbReference type="SUPFAM" id="SSF116842">
    <property type="entry name" value="XseB-like"/>
    <property type="match status" value="1"/>
</dbReference>
<dbReference type="EMBL" id="JAEKNR010000142">
    <property type="protein sequence ID" value="MBJ7599181.1"/>
    <property type="molecule type" value="Genomic_DNA"/>
</dbReference>
<dbReference type="HAMAP" id="MF_00337">
    <property type="entry name" value="Exonuc_7_S"/>
    <property type="match status" value="1"/>
</dbReference>
<comment type="caution">
    <text evidence="7">The sequence shown here is derived from an EMBL/GenBank/DDBJ whole genome shotgun (WGS) entry which is preliminary data.</text>
</comment>
<dbReference type="NCBIfam" id="TIGR01280">
    <property type="entry name" value="xseB"/>
    <property type="match status" value="1"/>
</dbReference>
<protein>
    <recommendedName>
        <fullName evidence="6">Exodeoxyribonuclease 7 small subunit</fullName>
        <ecNumber evidence="6">3.1.11.6</ecNumber>
    </recommendedName>
    <alternativeName>
        <fullName evidence="6">Exodeoxyribonuclease VII small subunit</fullName>
        <shortName evidence="6">Exonuclease VII small subunit</shortName>
    </alternativeName>
</protein>
<comment type="subcellular location">
    <subcellularLocation>
        <location evidence="6">Cytoplasm</location>
    </subcellularLocation>
</comment>